<comment type="caution">
    <text evidence="1">The sequence shown here is derived from an EMBL/GenBank/DDBJ whole genome shotgun (WGS) entry which is preliminary data.</text>
</comment>
<accession>A0A9Q3ETZ4</accession>
<proteinExistence type="predicted"/>
<evidence type="ECO:0000313" key="1">
    <source>
        <dbReference type="EMBL" id="MBW0525982.1"/>
    </source>
</evidence>
<dbReference type="AlphaFoldDB" id="A0A9Q3ETZ4"/>
<reference evidence="1" key="1">
    <citation type="submission" date="2021-03" db="EMBL/GenBank/DDBJ databases">
        <title>Draft genome sequence of rust myrtle Austropuccinia psidii MF-1, a brazilian biotype.</title>
        <authorList>
            <person name="Quecine M.C."/>
            <person name="Pachon D.M.R."/>
            <person name="Bonatelli M.L."/>
            <person name="Correr F.H."/>
            <person name="Franceschini L.M."/>
            <person name="Leite T.F."/>
            <person name="Margarido G.R.A."/>
            <person name="Almeida C.A."/>
            <person name="Ferrarezi J.A."/>
            <person name="Labate C.A."/>
        </authorList>
    </citation>
    <scope>NUCLEOTIDE SEQUENCE</scope>
    <source>
        <strain evidence="1">MF-1</strain>
    </source>
</reference>
<organism evidence="1 2">
    <name type="scientific">Austropuccinia psidii MF-1</name>
    <dbReference type="NCBI Taxonomy" id="1389203"/>
    <lineage>
        <taxon>Eukaryota</taxon>
        <taxon>Fungi</taxon>
        <taxon>Dikarya</taxon>
        <taxon>Basidiomycota</taxon>
        <taxon>Pucciniomycotina</taxon>
        <taxon>Pucciniomycetes</taxon>
        <taxon>Pucciniales</taxon>
        <taxon>Sphaerophragmiaceae</taxon>
        <taxon>Austropuccinia</taxon>
    </lineage>
</organism>
<dbReference type="Proteomes" id="UP000765509">
    <property type="component" value="Unassembled WGS sequence"/>
</dbReference>
<sequence>MQDTQEIQGAYQGKPTDRLGEKVCQHVVGGSVYKLNGGVGDSLFGKVKLNVNMLHLPIVDVAIDIGRINTCMIVLVDKNQRVRFVDEALLAPLS</sequence>
<keyword evidence="2" id="KW-1185">Reference proteome</keyword>
<dbReference type="EMBL" id="AVOT02032235">
    <property type="protein sequence ID" value="MBW0525982.1"/>
    <property type="molecule type" value="Genomic_DNA"/>
</dbReference>
<name>A0A9Q3ETZ4_9BASI</name>
<protein>
    <submittedName>
        <fullName evidence="1">Uncharacterized protein</fullName>
    </submittedName>
</protein>
<evidence type="ECO:0000313" key="2">
    <source>
        <dbReference type="Proteomes" id="UP000765509"/>
    </source>
</evidence>
<gene>
    <name evidence="1" type="ORF">O181_065697</name>
</gene>